<name>A0ABN8AT64_CHISP</name>
<keyword evidence="2" id="KW-0863">Zinc-finger</keyword>
<dbReference type="Proteomes" id="UP001153292">
    <property type="component" value="Chromosome 13"/>
</dbReference>
<dbReference type="Pfam" id="PF04500">
    <property type="entry name" value="FLYWCH"/>
    <property type="match status" value="1"/>
</dbReference>
<evidence type="ECO:0000313" key="6">
    <source>
        <dbReference type="Proteomes" id="UP001153292"/>
    </source>
</evidence>
<feature type="domain" description="FLYWCH-type" evidence="4">
    <location>
        <begin position="37"/>
        <end position="97"/>
    </location>
</feature>
<protein>
    <recommendedName>
        <fullName evidence="4">FLYWCH-type domain-containing protein</fullName>
    </recommendedName>
</protein>
<evidence type="ECO:0000256" key="2">
    <source>
        <dbReference type="ARBA" id="ARBA00022771"/>
    </source>
</evidence>
<keyword evidence="1" id="KW-0479">Metal-binding</keyword>
<reference evidence="5" key="1">
    <citation type="submission" date="2021-12" db="EMBL/GenBank/DDBJ databases">
        <authorList>
            <person name="King R."/>
        </authorList>
    </citation>
    <scope>NUCLEOTIDE SEQUENCE</scope>
</reference>
<evidence type="ECO:0000256" key="3">
    <source>
        <dbReference type="ARBA" id="ARBA00022833"/>
    </source>
</evidence>
<keyword evidence="6" id="KW-1185">Reference proteome</keyword>
<evidence type="ECO:0000256" key="1">
    <source>
        <dbReference type="ARBA" id="ARBA00022723"/>
    </source>
</evidence>
<proteinExistence type="predicted"/>
<sequence>MHLYAIPKLNRDCTSGYEGRKFFKEIPLHFRNRKAEFIVTDRGIKLILLNGYTFFKNSHLQDGGSKYSCSSQTSKNCKAYLDVDINNAIIGDPNHNHSPTNFDKIASGCYFGCRMSNFQTRDLEDFIFHHHHLCQLNRNTIYASRRQLMGAQ</sequence>
<keyword evidence="3" id="KW-0862">Zinc</keyword>
<evidence type="ECO:0000259" key="4">
    <source>
        <dbReference type="Pfam" id="PF04500"/>
    </source>
</evidence>
<organism evidence="5 6">
    <name type="scientific">Chilo suppressalis</name>
    <name type="common">Asiatic rice borer moth</name>
    <dbReference type="NCBI Taxonomy" id="168631"/>
    <lineage>
        <taxon>Eukaryota</taxon>
        <taxon>Metazoa</taxon>
        <taxon>Ecdysozoa</taxon>
        <taxon>Arthropoda</taxon>
        <taxon>Hexapoda</taxon>
        <taxon>Insecta</taxon>
        <taxon>Pterygota</taxon>
        <taxon>Neoptera</taxon>
        <taxon>Endopterygota</taxon>
        <taxon>Lepidoptera</taxon>
        <taxon>Glossata</taxon>
        <taxon>Ditrysia</taxon>
        <taxon>Pyraloidea</taxon>
        <taxon>Crambidae</taxon>
        <taxon>Crambinae</taxon>
        <taxon>Chilo</taxon>
    </lineage>
</organism>
<dbReference type="InterPro" id="IPR007588">
    <property type="entry name" value="Znf_FLYWCH"/>
</dbReference>
<accession>A0ABN8AT64</accession>
<dbReference type="Gene3D" id="2.20.25.240">
    <property type="match status" value="1"/>
</dbReference>
<evidence type="ECO:0000313" key="5">
    <source>
        <dbReference type="EMBL" id="CAH0399052.1"/>
    </source>
</evidence>
<dbReference type="EMBL" id="OU963906">
    <property type="protein sequence ID" value="CAH0399052.1"/>
    <property type="molecule type" value="Genomic_DNA"/>
</dbReference>
<gene>
    <name evidence="5" type="ORF">CHILSU_LOCUS2182</name>
</gene>